<protein>
    <submittedName>
        <fullName evidence="1">DUF6226 family protein</fullName>
    </submittedName>
</protein>
<comment type="caution">
    <text evidence="1">The sequence shown here is derived from an EMBL/GenBank/DDBJ whole genome shotgun (WGS) entry which is preliminary data.</text>
</comment>
<name>A0ABV5ETL7_9MICO</name>
<proteinExistence type="predicted"/>
<accession>A0ABV5ETL7</accession>
<dbReference type="EMBL" id="JBHLHV010000001">
    <property type="protein sequence ID" value="MFB8893316.1"/>
    <property type="molecule type" value="Genomic_DNA"/>
</dbReference>
<evidence type="ECO:0000313" key="1">
    <source>
        <dbReference type="EMBL" id="MFB8893316.1"/>
    </source>
</evidence>
<sequence length="220" mass="23997">MNGYVRPAIDTPVFRDADGEVIPYGNRWPGSPPEETYSVDTHPERFAPLHAVGDALVAYLRETFEIEVEDGVHVAEDLNSPSSFDVLRAVRLRPADPRCAPVTFVFDAYPGLSVHSGLLFDAHYPLCGCDACDEEWQTVAGELEQHVFAVVTGNFREAVVPDVELPVQHALTFPEGGASGQSRAEGFPPERLARAREVLGTVADGWEPWPRSQESLVGGA</sequence>
<organism evidence="1 2">
    <name type="scientific">Microbacterium plantarum</name>
    <dbReference type="NCBI Taxonomy" id="1816425"/>
    <lineage>
        <taxon>Bacteria</taxon>
        <taxon>Bacillati</taxon>
        <taxon>Actinomycetota</taxon>
        <taxon>Actinomycetes</taxon>
        <taxon>Micrococcales</taxon>
        <taxon>Microbacteriaceae</taxon>
        <taxon>Microbacterium</taxon>
    </lineage>
</organism>
<gene>
    <name evidence="1" type="ORF">AB7P39_10735</name>
</gene>
<dbReference type="Proteomes" id="UP001589643">
    <property type="component" value="Unassembled WGS sequence"/>
</dbReference>
<keyword evidence="2" id="KW-1185">Reference proteome</keyword>
<reference evidence="1 2" key="1">
    <citation type="submission" date="2024-08" db="EMBL/GenBank/DDBJ databases">
        <title>Heavy metals resistant antinobacteria isolated from wastewater.</title>
        <authorList>
            <person name="Roman Ponce B."/>
            <person name="Blanco Mercado M.A."/>
            <person name="Avila Aldana I.N."/>
            <person name="Morales Arrieta S."/>
        </authorList>
    </citation>
    <scope>NUCLEOTIDE SEQUENCE [LARGE SCALE GENOMIC DNA]</scope>
    <source>
        <strain evidence="2">sma-1</strain>
    </source>
</reference>
<dbReference type="InterPro" id="IPR045773">
    <property type="entry name" value="DUF6226"/>
</dbReference>
<dbReference type="RefSeq" id="WP_378718798.1">
    <property type="nucleotide sequence ID" value="NZ_JBHLHV010000001.1"/>
</dbReference>
<dbReference type="Pfam" id="PF19736">
    <property type="entry name" value="DUF6226"/>
    <property type="match status" value="1"/>
</dbReference>
<evidence type="ECO:0000313" key="2">
    <source>
        <dbReference type="Proteomes" id="UP001589643"/>
    </source>
</evidence>